<organism evidence="3 4">
    <name type="scientific">Tanacetum coccineum</name>
    <dbReference type="NCBI Taxonomy" id="301880"/>
    <lineage>
        <taxon>Eukaryota</taxon>
        <taxon>Viridiplantae</taxon>
        <taxon>Streptophyta</taxon>
        <taxon>Embryophyta</taxon>
        <taxon>Tracheophyta</taxon>
        <taxon>Spermatophyta</taxon>
        <taxon>Magnoliopsida</taxon>
        <taxon>eudicotyledons</taxon>
        <taxon>Gunneridae</taxon>
        <taxon>Pentapetalae</taxon>
        <taxon>asterids</taxon>
        <taxon>campanulids</taxon>
        <taxon>Asterales</taxon>
        <taxon>Asteraceae</taxon>
        <taxon>Asteroideae</taxon>
        <taxon>Anthemideae</taxon>
        <taxon>Anthemidinae</taxon>
        <taxon>Tanacetum</taxon>
    </lineage>
</organism>
<dbReference type="Proteomes" id="UP001151760">
    <property type="component" value="Unassembled WGS sequence"/>
</dbReference>
<keyword evidence="2" id="KW-0812">Transmembrane</keyword>
<reference evidence="3" key="1">
    <citation type="journal article" date="2022" name="Int. J. Mol. Sci.">
        <title>Draft Genome of Tanacetum Coccineum: Genomic Comparison of Closely Related Tanacetum-Family Plants.</title>
        <authorList>
            <person name="Yamashiro T."/>
            <person name="Shiraishi A."/>
            <person name="Nakayama K."/>
            <person name="Satake H."/>
        </authorList>
    </citation>
    <scope>NUCLEOTIDE SEQUENCE</scope>
</reference>
<evidence type="ECO:0000256" key="1">
    <source>
        <dbReference type="SAM" id="Coils"/>
    </source>
</evidence>
<feature type="transmembrane region" description="Helical" evidence="2">
    <location>
        <begin position="91"/>
        <end position="109"/>
    </location>
</feature>
<evidence type="ECO:0000313" key="4">
    <source>
        <dbReference type="Proteomes" id="UP001151760"/>
    </source>
</evidence>
<reference evidence="3" key="2">
    <citation type="submission" date="2022-01" db="EMBL/GenBank/DDBJ databases">
        <authorList>
            <person name="Yamashiro T."/>
            <person name="Shiraishi A."/>
            <person name="Satake H."/>
            <person name="Nakayama K."/>
        </authorList>
    </citation>
    <scope>NUCLEOTIDE SEQUENCE</scope>
</reference>
<keyword evidence="1" id="KW-0175">Coiled coil</keyword>
<dbReference type="EMBL" id="BQNB010011200">
    <property type="protein sequence ID" value="GJS87469.1"/>
    <property type="molecule type" value="Genomic_DNA"/>
</dbReference>
<feature type="coiled-coil region" evidence="1">
    <location>
        <begin position="63"/>
        <end position="90"/>
    </location>
</feature>
<evidence type="ECO:0000313" key="3">
    <source>
        <dbReference type="EMBL" id="GJS87469.1"/>
    </source>
</evidence>
<accession>A0ABQ4ZB93</accession>
<proteinExistence type="predicted"/>
<keyword evidence="2" id="KW-0472">Membrane</keyword>
<name>A0ABQ4ZB93_9ASTR</name>
<sequence length="110" mass="12385">MSSTSSIPPTECKCGLPLLTLTSWTRENPARRFGVCPNKHESSTVKDGIGVIRKNELRSQEELAVLQVEFADMEGQMQQLMEELKKSQKNAFFWKSSVIMFGVVASFMLL</sequence>
<evidence type="ECO:0000256" key="2">
    <source>
        <dbReference type="SAM" id="Phobius"/>
    </source>
</evidence>
<keyword evidence="4" id="KW-1185">Reference proteome</keyword>
<keyword evidence="2" id="KW-1133">Transmembrane helix</keyword>
<comment type="caution">
    <text evidence="3">The sequence shown here is derived from an EMBL/GenBank/DDBJ whole genome shotgun (WGS) entry which is preliminary data.</text>
</comment>
<protein>
    <recommendedName>
        <fullName evidence="5">Zinc finger GRF-type domain-containing protein</fullName>
    </recommendedName>
</protein>
<evidence type="ECO:0008006" key="5">
    <source>
        <dbReference type="Google" id="ProtNLM"/>
    </source>
</evidence>
<gene>
    <name evidence="3" type="ORF">Tco_0770105</name>
</gene>